<dbReference type="GO" id="GO:0005634">
    <property type="term" value="C:nucleus"/>
    <property type="evidence" value="ECO:0007669"/>
    <property type="project" value="TreeGrafter"/>
</dbReference>
<feature type="region of interest" description="Disordered" evidence="11">
    <location>
        <begin position="1295"/>
        <end position="1317"/>
    </location>
</feature>
<dbReference type="GO" id="GO:0007018">
    <property type="term" value="P:microtubule-based movement"/>
    <property type="evidence" value="ECO:0007669"/>
    <property type="project" value="InterPro"/>
</dbReference>
<evidence type="ECO:0000313" key="13">
    <source>
        <dbReference type="EMBL" id="CDW38466.1"/>
    </source>
</evidence>
<protein>
    <recommendedName>
        <fullName evidence="12">Kinesin motor domain-containing protein</fullName>
    </recommendedName>
</protein>
<dbReference type="GO" id="GO:0072686">
    <property type="term" value="C:mitotic spindle"/>
    <property type="evidence" value="ECO:0007669"/>
    <property type="project" value="TreeGrafter"/>
</dbReference>
<feature type="non-terminal residue" evidence="13">
    <location>
        <position position="1"/>
    </location>
</feature>
<evidence type="ECO:0000259" key="12">
    <source>
        <dbReference type="PROSITE" id="PS50067"/>
    </source>
</evidence>
<dbReference type="PRINTS" id="PR00380">
    <property type="entry name" value="KINESINHEAVY"/>
</dbReference>
<proteinExistence type="inferred from homology"/>
<evidence type="ECO:0000256" key="3">
    <source>
        <dbReference type="ARBA" id="ARBA00022553"/>
    </source>
</evidence>
<dbReference type="OrthoDB" id="2403182at2759"/>
<feature type="region of interest" description="Disordered" evidence="11">
    <location>
        <begin position="1129"/>
        <end position="1281"/>
    </location>
</feature>
<feature type="coiled-coil region" evidence="10">
    <location>
        <begin position="726"/>
        <end position="783"/>
    </location>
</feature>
<dbReference type="GO" id="GO:0090307">
    <property type="term" value="P:mitotic spindle assembly"/>
    <property type="evidence" value="ECO:0007669"/>
    <property type="project" value="TreeGrafter"/>
</dbReference>
<evidence type="ECO:0000256" key="11">
    <source>
        <dbReference type="SAM" id="MobiDB-lite"/>
    </source>
</evidence>
<dbReference type="SUPFAM" id="SSF52540">
    <property type="entry name" value="P-loop containing nucleoside triphosphate hydrolases"/>
    <property type="match status" value="1"/>
</dbReference>
<keyword evidence="3" id="KW-0597">Phosphoprotein</keyword>
<comment type="similarity">
    <text evidence="9">Belongs to the TRAFAC class myosin-kinesin ATPase superfamily. Kinesin family.</text>
</comment>
<dbReference type="GO" id="GO:0005524">
    <property type="term" value="F:ATP binding"/>
    <property type="evidence" value="ECO:0007669"/>
    <property type="project" value="UniProtKB-UniRule"/>
</dbReference>
<evidence type="ECO:0000256" key="5">
    <source>
        <dbReference type="ARBA" id="ARBA00022840"/>
    </source>
</evidence>
<feature type="compositionally biased region" description="Low complexity" evidence="11">
    <location>
        <begin position="1183"/>
        <end position="1207"/>
    </location>
</feature>
<feature type="coiled-coil region" evidence="10">
    <location>
        <begin position="915"/>
        <end position="1030"/>
    </location>
</feature>
<feature type="binding site" evidence="9">
    <location>
        <begin position="181"/>
        <end position="188"/>
    </location>
    <ligand>
        <name>ATP</name>
        <dbReference type="ChEBI" id="CHEBI:30616"/>
    </ligand>
</feature>
<dbReference type="InterPro" id="IPR036961">
    <property type="entry name" value="Kinesin_motor_dom_sf"/>
</dbReference>
<dbReference type="PROSITE" id="PS50067">
    <property type="entry name" value="KINESIN_MOTOR_2"/>
    <property type="match status" value="1"/>
</dbReference>
<dbReference type="GO" id="GO:0008574">
    <property type="term" value="F:plus-end-directed microtubule motor activity"/>
    <property type="evidence" value="ECO:0007669"/>
    <property type="project" value="TreeGrafter"/>
</dbReference>
<keyword evidence="5 9" id="KW-0067">ATP-binding</keyword>
<keyword evidence="7 9" id="KW-0505">Motor protein</keyword>
<evidence type="ECO:0000256" key="7">
    <source>
        <dbReference type="ARBA" id="ARBA00023175"/>
    </source>
</evidence>
<comment type="subcellular location">
    <subcellularLocation>
        <location evidence="1">Cytoplasm</location>
        <location evidence="1">Cytoskeleton</location>
        <location evidence="1">Spindle</location>
    </subcellularLocation>
</comment>
<dbReference type="EMBL" id="HACA01021105">
    <property type="protein sequence ID" value="CDW38466.1"/>
    <property type="molecule type" value="Transcribed_RNA"/>
</dbReference>
<feature type="coiled-coil region" evidence="10">
    <location>
        <begin position="670"/>
        <end position="697"/>
    </location>
</feature>
<feature type="compositionally biased region" description="Polar residues" evidence="11">
    <location>
        <begin position="1133"/>
        <end position="1151"/>
    </location>
</feature>
<accession>A0A0K2ULB2</accession>
<organism evidence="13">
    <name type="scientific">Lepeophtheirus salmonis</name>
    <name type="common">Salmon louse</name>
    <name type="synonym">Caligus salmonis</name>
    <dbReference type="NCBI Taxonomy" id="72036"/>
    <lineage>
        <taxon>Eukaryota</taxon>
        <taxon>Metazoa</taxon>
        <taxon>Ecdysozoa</taxon>
        <taxon>Arthropoda</taxon>
        <taxon>Crustacea</taxon>
        <taxon>Multicrustacea</taxon>
        <taxon>Hexanauplia</taxon>
        <taxon>Copepoda</taxon>
        <taxon>Siphonostomatoida</taxon>
        <taxon>Caligidae</taxon>
        <taxon>Lepeophtheirus</taxon>
    </lineage>
</organism>
<feature type="domain" description="Kinesin motor" evidence="12">
    <location>
        <begin position="94"/>
        <end position="512"/>
    </location>
</feature>
<dbReference type="InterPro" id="IPR001752">
    <property type="entry name" value="Kinesin_motor_dom"/>
</dbReference>
<reference evidence="13" key="1">
    <citation type="submission" date="2014-05" db="EMBL/GenBank/DDBJ databases">
        <authorList>
            <person name="Chronopoulou M."/>
        </authorList>
    </citation>
    <scope>NUCLEOTIDE SEQUENCE</scope>
    <source>
        <tissue evidence="13">Whole organism</tissue>
    </source>
</reference>
<feature type="compositionally biased region" description="Basic residues" evidence="11">
    <location>
        <begin position="1214"/>
        <end position="1227"/>
    </location>
</feature>
<feature type="compositionally biased region" description="Polar residues" evidence="11">
    <location>
        <begin position="1173"/>
        <end position="1182"/>
    </location>
</feature>
<dbReference type="Pfam" id="PF00225">
    <property type="entry name" value="Kinesin"/>
    <property type="match status" value="1"/>
</dbReference>
<dbReference type="InterPro" id="IPR027417">
    <property type="entry name" value="P-loop_NTPase"/>
</dbReference>
<feature type="compositionally biased region" description="Basic and acidic residues" evidence="11">
    <location>
        <begin position="1228"/>
        <end position="1257"/>
    </location>
</feature>
<evidence type="ECO:0000256" key="10">
    <source>
        <dbReference type="SAM" id="Coils"/>
    </source>
</evidence>
<dbReference type="GO" id="GO:0051231">
    <property type="term" value="P:spindle elongation"/>
    <property type="evidence" value="ECO:0007669"/>
    <property type="project" value="TreeGrafter"/>
</dbReference>
<name>A0A0K2ULB2_LEPSM</name>
<dbReference type="GO" id="GO:0008017">
    <property type="term" value="F:microtubule binding"/>
    <property type="evidence" value="ECO:0007669"/>
    <property type="project" value="InterPro"/>
</dbReference>
<dbReference type="SMART" id="SM00129">
    <property type="entry name" value="KISc"/>
    <property type="match status" value="1"/>
</dbReference>
<dbReference type="PANTHER" id="PTHR47970">
    <property type="entry name" value="KINESIN-LIKE PROTEIN KIF11"/>
    <property type="match status" value="1"/>
</dbReference>
<dbReference type="PANTHER" id="PTHR47970:SF29">
    <property type="entry name" value="KINESIN FAMILY MEMBER 20B"/>
    <property type="match status" value="1"/>
</dbReference>
<keyword evidence="2" id="KW-0963">Cytoplasm</keyword>
<dbReference type="GO" id="GO:0005876">
    <property type="term" value="C:spindle microtubule"/>
    <property type="evidence" value="ECO:0007669"/>
    <property type="project" value="TreeGrafter"/>
</dbReference>
<evidence type="ECO:0000256" key="9">
    <source>
        <dbReference type="PROSITE-ProRule" id="PRU00283"/>
    </source>
</evidence>
<evidence type="ECO:0000256" key="6">
    <source>
        <dbReference type="ARBA" id="ARBA00023054"/>
    </source>
</evidence>
<dbReference type="InterPro" id="IPR047149">
    <property type="entry name" value="KIF11-like"/>
</dbReference>
<evidence type="ECO:0000256" key="2">
    <source>
        <dbReference type="ARBA" id="ARBA00022490"/>
    </source>
</evidence>
<dbReference type="Gene3D" id="3.40.850.10">
    <property type="entry name" value="Kinesin motor domain"/>
    <property type="match status" value="1"/>
</dbReference>
<sequence>DVVQYFIQSSEAHSTHLFLLFFGNILVSALHWTISSIEEVGEVAQVKMDSTTFLEDNIKTFLGAPDVVPIPTYNPKGINAAKKCIDFDEEEDENIRVYARIKPRLCEEEVEGSTKESRIYISGQEVVTDPSPGAGSNYSQRFLFNKIFHPQVTQLDFFTKMVQPRLKDFLEGHNQLIFTYGATSSGKTFTVQGTLNNPGILPRSLDTIFNSLGSERIIENTPLKPCGFDTFQSCSFQDVKEEKEFVISLGSYLHQAVQDDSTTSSSSCTVDMSTTHREREKTEIEGLNHEGMFYSLWISFAEIYNENIFDLFEKVSLSKKLRGNSRKVSLKLCEERKGSAYIKGLKEIPVSSADEAYKLLLIGRKNLHFAATKLNHNSSRSHCIFTVKIIKFCDINQPKYARVNILSFCDLAGSERIKKTRNAGSRRIETGNINASLLVLGRVMKTLRDNQRIKEVRKHAIVPFRDSKLTRLFQAFFVGFGKASMIVNISQSPYLFDETLQVLKFSAITSKISYAKEQLPAKPKRKSRFSSILFEHKRMSSLNGRNTIMWENPEARSTLCLQNKIDEKDESDIESSEEVNETHYEALTNLINDLEQRLVEEKRKNVSLESDIRTELCNEFNTMIMNVEKEWQTRMKETTERMDDLSDWRIKKLENAYNETRKRKRHHIIDDELNEKIAELEAKLEERSLEIEEIKKQNLAVKDSHKCILDARKKLQEEVTTLKFTNEDNKRKIKSMEGEIDKLTLQNRSKESAIESLSSNPIIKDLKNQLSDTERKLTAKTENAAYLKKLLDEAGEEFLEKDENESKLIEAQKSLKTELAQVKIALKDAHDEYSVLIKESNNRQEEYESIDELLYACRKENSEIVSKNKKISAELTKYKQIDNTSDSKEDASVVDNLRKRLDTTSSEVDGLLIKLNKTRQLYEDQGKILKKVEEEKNRLEKDLNDEIETLRRSKIKIESSEHEKKNLLSDKEIEIQKLEKEIKNLIQKGVANQQSLEHNSKEIEILRSDASEKQNIIENLEVQIKSSQKEDNVIKILRKELKLKEYELSKKEAIIREVELKLEKSLYDGEVEDLPRDEIESLKRDVIQANAYHSKEFDKIKKANEKVINEYKDANKELQKQVGICSNRDTADDSSQLVHQQMNESDQSFKIDSSILPTELQASGKKKRRGKVRNTQNNSTKCNNSSSILVNESNVENELNDSENSVSRSQKSNKVTRSRPVHKTKKKNVNDVDRSSISELSSVEKERNTLKETHSFEFLHSGTENTPRRSNRTTNNNNFRQYEVLKSLENLTEIEEEEERASQSFVGKRQLRTRKKK</sequence>
<evidence type="ECO:0000256" key="4">
    <source>
        <dbReference type="ARBA" id="ARBA00022741"/>
    </source>
</evidence>
<keyword evidence="8" id="KW-0206">Cytoskeleton</keyword>
<keyword evidence="4 9" id="KW-0547">Nucleotide-binding</keyword>
<feature type="coiled-coil region" evidence="10">
    <location>
        <begin position="1097"/>
        <end position="1128"/>
    </location>
</feature>
<evidence type="ECO:0000256" key="1">
    <source>
        <dbReference type="ARBA" id="ARBA00004186"/>
    </source>
</evidence>
<keyword evidence="6 10" id="KW-0175">Coiled coil</keyword>
<evidence type="ECO:0000256" key="8">
    <source>
        <dbReference type="ARBA" id="ARBA00023212"/>
    </source>
</evidence>
<feature type="coiled-coil region" evidence="10">
    <location>
        <begin position="584"/>
        <end position="611"/>
    </location>
</feature>